<evidence type="ECO:0000313" key="5">
    <source>
        <dbReference type="EMBL" id="PSR97516.1"/>
    </source>
</evidence>
<feature type="compositionally biased region" description="Low complexity" evidence="2">
    <location>
        <begin position="558"/>
        <end position="570"/>
    </location>
</feature>
<evidence type="ECO:0000256" key="1">
    <source>
        <dbReference type="SAM" id="Coils"/>
    </source>
</evidence>
<feature type="domain" description="SWI/SNF and RSC complexes subunit Ssr4 N-terminal" evidence="3">
    <location>
        <begin position="3"/>
        <end position="213"/>
    </location>
</feature>
<feature type="compositionally biased region" description="Acidic residues" evidence="2">
    <location>
        <begin position="661"/>
        <end position="670"/>
    </location>
</feature>
<keyword evidence="6" id="KW-1185">Reference proteome</keyword>
<feature type="domain" description="SWI/SNF and RSC complexes subunit Ssr4 C-terminal" evidence="4">
    <location>
        <begin position="259"/>
        <end position="691"/>
    </location>
</feature>
<accession>A0A2T3AGZ7</accession>
<dbReference type="InterPro" id="IPR013859">
    <property type="entry name" value="Ssr4_N"/>
</dbReference>
<dbReference type="EMBL" id="KZ678390">
    <property type="protein sequence ID" value="PSR97516.1"/>
    <property type="molecule type" value="Genomic_DNA"/>
</dbReference>
<feature type="compositionally biased region" description="Polar residues" evidence="2">
    <location>
        <begin position="486"/>
        <end position="503"/>
    </location>
</feature>
<dbReference type="GO" id="GO:0006338">
    <property type="term" value="P:chromatin remodeling"/>
    <property type="evidence" value="ECO:0007669"/>
    <property type="project" value="InterPro"/>
</dbReference>
<dbReference type="STRING" id="2025994.A0A2T3AGZ7"/>
<gene>
    <name evidence="5" type="ORF">BD289DRAFT_458916</name>
</gene>
<feature type="coiled-coil region" evidence="1">
    <location>
        <begin position="354"/>
        <end position="381"/>
    </location>
</feature>
<dbReference type="Proteomes" id="UP000241462">
    <property type="component" value="Unassembled WGS sequence"/>
</dbReference>
<proteinExistence type="predicted"/>
<feature type="compositionally biased region" description="Low complexity" evidence="2">
    <location>
        <begin position="461"/>
        <end position="472"/>
    </location>
</feature>
<feature type="region of interest" description="Disordered" evidence="2">
    <location>
        <begin position="453"/>
        <end position="472"/>
    </location>
</feature>
<organism evidence="5 6">
    <name type="scientific">Coniella lustricola</name>
    <dbReference type="NCBI Taxonomy" id="2025994"/>
    <lineage>
        <taxon>Eukaryota</taxon>
        <taxon>Fungi</taxon>
        <taxon>Dikarya</taxon>
        <taxon>Ascomycota</taxon>
        <taxon>Pezizomycotina</taxon>
        <taxon>Sordariomycetes</taxon>
        <taxon>Sordariomycetidae</taxon>
        <taxon>Diaporthales</taxon>
        <taxon>Schizoparmaceae</taxon>
        <taxon>Coniella</taxon>
    </lineage>
</organism>
<feature type="region of interest" description="Disordered" evidence="2">
    <location>
        <begin position="401"/>
        <end position="425"/>
    </location>
</feature>
<sequence>MADPSASIHEKMLLHLHLVSTFRYPERTTLSPHDPATLNWLLNMLLTAPKIARDQAPFYWTYLDAPRDGQIMLTWQPLQRLGTNFASDGYIWPSVDEYTRQDLKNGLVLEIFTQRIGFRPGESVAAHARTRFRLTPTPNHPGGAPQVDPSLWLVHYGPSQQPMPVDMLPIPAPMHQTMQNRIQLQRGGQIARKEFMLADRLNWPTISPPREGRGHHMLVQSGGHRNIPQQMAYPPAAKRSRTAAHVQHAAAGPASFVSYEDEEDTSTGDLFDHMTPRDVSMARYTRHHEWMDEVLGSAYRISQIEPADLGIGLQGELSSVTQGIFEAAGVDAHKKPTTKPVVGHLDPEVAEQFRTRVADKIREEQTEMARMKAQHEKELAKFKSISTLSRLEKELHEVVDETGSELWRLEGREEEDENNGHLSQAKSTRNIDDIVAEFDALVGRHSEIISDVRRVQDGGYQEPAPEPEAQPLTPALPAAAEVNTIPSNQLSRPPSNAGSQNSGVVVGDPDVAMGGTTGSHEQADSFSQPTPQTQPSLPEHSAVATDGSSTSIPAGGQPSAPATAPAHAPTEFSQDVPIAASTTAKDTSVAPDQGTGSGDWVVVPKGGVSPDASSSEAAAAATSTFIPAVPEPIQASDANKASDSGFDDMNTAGAALSSYDNQDDGDEGDSMDLGVEDSAFGDAVFGVEESRGSATETPADGL</sequence>
<evidence type="ECO:0000259" key="3">
    <source>
        <dbReference type="Pfam" id="PF08549"/>
    </source>
</evidence>
<evidence type="ECO:0000259" key="4">
    <source>
        <dbReference type="Pfam" id="PF20497"/>
    </source>
</evidence>
<dbReference type="OrthoDB" id="5321006at2759"/>
<reference evidence="5 6" key="1">
    <citation type="journal article" date="2018" name="Mycol. Prog.">
        <title>Coniella lustricola, a new species from submerged detritus.</title>
        <authorList>
            <person name="Raudabaugh D.B."/>
            <person name="Iturriaga T."/>
            <person name="Carver A."/>
            <person name="Mondo S."/>
            <person name="Pangilinan J."/>
            <person name="Lipzen A."/>
            <person name="He G."/>
            <person name="Amirebrahimi M."/>
            <person name="Grigoriev I.V."/>
            <person name="Miller A.N."/>
        </authorList>
    </citation>
    <scope>NUCLEOTIDE SEQUENCE [LARGE SCALE GENOMIC DNA]</scope>
    <source>
        <strain evidence="5 6">B22-T-1</strain>
    </source>
</reference>
<feature type="compositionally biased region" description="Low complexity" evidence="2">
    <location>
        <begin position="612"/>
        <end position="624"/>
    </location>
</feature>
<feature type="compositionally biased region" description="Low complexity" evidence="2">
    <location>
        <begin position="527"/>
        <end position="536"/>
    </location>
</feature>
<evidence type="ECO:0008006" key="7">
    <source>
        <dbReference type="Google" id="ProtNLM"/>
    </source>
</evidence>
<feature type="region of interest" description="Disordered" evidence="2">
    <location>
        <begin position="486"/>
        <end position="702"/>
    </location>
</feature>
<dbReference type="Pfam" id="PF08549">
    <property type="entry name" value="SWI-SNF_Ssr4_N"/>
    <property type="match status" value="1"/>
</dbReference>
<evidence type="ECO:0000313" key="6">
    <source>
        <dbReference type="Proteomes" id="UP000241462"/>
    </source>
</evidence>
<name>A0A2T3AGZ7_9PEZI</name>
<evidence type="ECO:0000256" key="2">
    <source>
        <dbReference type="SAM" id="MobiDB-lite"/>
    </source>
</evidence>
<protein>
    <recommendedName>
        <fullName evidence="7">DUF1750-domain-containing protein</fullName>
    </recommendedName>
</protein>
<dbReference type="InterPro" id="IPR046464">
    <property type="entry name" value="SWI-SNF_Ssr4_C"/>
</dbReference>
<keyword evidence="1" id="KW-0175">Coiled coil</keyword>
<dbReference type="AlphaFoldDB" id="A0A2T3AGZ7"/>
<dbReference type="Pfam" id="PF20497">
    <property type="entry name" value="SWI-SNF_Ssr4_C"/>
    <property type="match status" value="1"/>
</dbReference>
<dbReference type="InParanoid" id="A0A2T3AGZ7"/>